<reference evidence="2 3" key="1">
    <citation type="submission" date="2019-07" db="EMBL/GenBank/DDBJ databases">
        <title>Rhodotorula toruloides NBRC10032 genome sequencing.</title>
        <authorList>
            <person name="Shida Y."/>
            <person name="Takaku H."/>
            <person name="Ogasawara W."/>
            <person name="Mori K."/>
        </authorList>
    </citation>
    <scope>NUCLEOTIDE SEQUENCE [LARGE SCALE GENOMIC DNA]</scope>
    <source>
        <strain evidence="2 3">NBRC10032</strain>
    </source>
</reference>
<gene>
    <name evidence="2" type="ORF">Rt10032_c11g4399</name>
</gene>
<feature type="region of interest" description="Disordered" evidence="1">
    <location>
        <begin position="27"/>
        <end position="53"/>
    </location>
</feature>
<proteinExistence type="predicted"/>
<dbReference type="EMBL" id="BJWK01000011">
    <property type="protein sequence ID" value="GEM10382.1"/>
    <property type="molecule type" value="Genomic_DNA"/>
</dbReference>
<feature type="region of interest" description="Disordered" evidence="1">
    <location>
        <begin position="118"/>
        <end position="151"/>
    </location>
</feature>
<evidence type="ECO:0000313" key="3">
    <source>
        <dbReference type="Proteomes" id="UP000321518"/>
    </source>
</evidence>
<dbReference type="InterPro" id="IPR021487">
    <property type="entry name" value="DUF3140"/>
</dbReference>
<evidence type="ECO:0000256" key="1">
    <source>
        <dbReference type="SAM" id="MobiDB-lite"/>
    </source>
</evidence>
<dbReference type="OrthoDB" id="2131339at2759"/>
<dbReference type="Proteomes" id="UP000321518">
    <property type="component" value="Unassembled WGS sequence"/>
</dbReference>
<name>A0A511KJ21_RHOTO</name>
<dbReference type="AlphaFoldDB" id="A0A511KJ21"/>
<protein>
    <submittedName>
        <fullName evidence="2">DUF3140 family protein</fullName>
    </submittedName>
</protein>
<dbReference type="Pfam" id="PF11338">
    <property type="entry name" value="DUF3140"/>
    <property type="match status" value="1"/>
</dbReference>
<dbReference type="PANTHER" id="PTHR40630:SF1">
    <property type="entry name" value="DNA-BINDING PROTEIN"/>
    <property type="match status" value="1"/>
</dbReference>
<organism evidence="2 3">
    <name type="scientific">Rhodotorula toruloides</name>
    <name type="common">Yeast</name>
    <name type="synonym">Rhodosporidium toruloides</name>
    <dbReference type="NCBI Taxonomy" id="5286"/>
    <lineage>
        <taxon>Eukaryota</taxon>
        <taxon>Fungi</taxon>
        <taxon>Dikarya</taxon>
        <taxon>Basidiomycota</taxon>
        <taxon>Pucciniomycotina</taxon>
        <taxon>Microbotryomycetes</taxon>
        <taxon>Sporidiobolales</taxon>
        <taxon>Sporidiobolaceae</taxon>
        <taxon>Rhodotorula</taxon>
    </lineage>
</organism>
<accession>A0A511KJ21</accession>
<comment type="caution">
    <text evidence="2">The sequence shown here is derived from an EMBL/GenBank/DDBJ whole genome shotgun (WGS) entry which is preliminary data.</text>
</comment>
<sequence length="151" mass="17570">MGGKPDSQVIDEFNEYVNMTPDELKDWLDTDSSQTAGWSKDNDGKSSRGRRASGRKIASFTIFLTDLERQVQRLELTLGERTYQIKMFEGNPDKDPEQYTDEDVEHMRKVTSYCKRHLAQEETNNAEKDPEELEQTKSYRSLKNWGHDSLE</sequence>
<evidence type="ECO:0000313" key="2">
    <source>
        <dbReference type="EMBL" id="GEM10382.1"/>
    </source>
</evidence>
<dbReference type="PANTHER" id="PTHR40630">
    <property type="entry name" value="POSSIBLE DNA-BINDING PROTEIN"/>
    <property type="match status" value="1"/>
</dbReference>